<keyword evidence="2" id="KW-0812">Transmembrane</keyword>
<sequence length="390" mass="43879">MKKIIGWLHLWLGISSGLVVLIVALTGSLLVFEDELDPLFHPSFFYVTAPAGARPLSVDALAKTVQAQYPGYKLYDINIEQEASRSMIFALRKSKTDVLDVAVNQYTGTIVEAVKEQRRFFYVVLQLHRYLCMGAVGKVITGISCSIFLILVLTGLVLWWPKRNTRRQRMQVKWDASWKRLNWDLHAVLGFYVHIVIFTIALMGLTWSYEWVNNLIFLTFDGKPYKKMTAPKVTPAKVMHTAYLDQVLATTDSLFAYHGPIKIRFSEKKDEAITVSRQNTDAAVSNITSFAYFEKGSGKLVKVRPYETESRGMKARRLVYPIHTGSLLGWPTKIIALIAALVAASLPITGLCIWLNRKKKKQPSKAGKNKLPDDVPLLRKDSVSSPAGIS</sequence>
<feature type="transmembrane region" description="Helical" evidence="2">
    <location>
        <begin position="139"/>
        <end position="160"/>
    </location>
</feature>
<dbReference type="Proteomes" id="UP000198984">
    <property type="component" value="Unassembled WGS sequence"/>
</dbReference>
<dbReference type="PANTHER" id="PTHR34219">
    <property type="entry name" value="IRON-REGULATED INNER MEMBRANE PROTEIN-RELATED"/>
    <property type="match status" value="1"/>
</dbReference>
<keyword evidence="2" id="KW-1133">Transmembrane helix</keyword>
<keyword evidence="2" id="KW-0472">Membrane</keyword>
<evidence type="ECO:0000313" key="4">
    <source>
        <dbReference type="Proteomes" id="UP000198984"/>
    </source>
</evidence>
<gene>
    <name evidence="3" type="ORF">SAMN04488505_107218</name>
</gene>
<dbReference type="OrthoDB" id="111691at2"/>
<keyword evidence="4" id="KW-1185">Reference proteome</keyword>
<proteinExistence type="predicted"/>
<feature type="transmembrane region" description="Helical" evidence="2">
    <location>
        <begin position="334"/>
        <end position="355"/>
    </location>
</feature>
<dbReference type="PANTHER" id="PTHR34219:SF3">
    <property type="entry name" value="BLL7967 PROTEIN"/>
    <property type="match status" value="1"/>
</dbReference>
<feature type="region of interest" description="Disordered" evidence="1">
    <location>
        <begin position="359"/>
        <end position="390"/>
    </location>
</feature>
<dbReference type="InterPro" id="IPR005625">
    <property type="entry name" value="PepSY-ass_TM"/>
</dbReference>
<accession>A0A1H8CSP5</accession>
<dbReference type="RefSeq" id="WP_089918256.1">
    <property type="nucleotide sequence ID" value="NZ_FOBB01000007.1"/>
</dbReference>
<organism evidence="3 4">
    <name type="scientific">Chitinophaga rupis</name>
    <dbReference type="NCBI Taxonomy" id="573321"/>
    <lineage>
        <taxon>Bacteria</taxon>
        <taxon>Pseudomonadati</taxon>
        <taxon>Bacteroidota</taxon>
        <taxon>Chitinophagia</taxon>
        <taxon>Chitinophagales</taxon>
        <taxon>Chitinophagaceae</taxon>
        <taxon>Chitinophaga</taxon>
    </lineage>
</organism>
<feature type="compositionally biased region" description="Basic and acidic residues" evidence="1">
    <location>
        <begin position="370"/>
        <end position="382"/>
    </location>
</feature>
<dbReference type="AlphaFoldDB" id="A0A1H8CSP5"/>
<evidence type="ECO:0000256" key="2">
    <source>
        <dbReference type="SAM" id="Phobius"/>
    </source>
</evidence>
<dbReference type="EMBL" id="FOBB01000007">
    <property type="protein sequence ID" value="SEM98251.1"/>
    <property type="molecule type" value="Genomic_DNA"/>
</dbReference>
<protein>
    <submittedName>
        <fullName evidence="3">Uncharacterized iron-regulated membrane protein</fullName>
    </submittedName>
</protein>
<name>A0A1H8CSP5_9BACT</name>
<feature type="transmembrane region" description="Helical" evidence="2">
    <location>
        <begin position="181"/>
        <end position="205"/>
    </location>
</feature>
<reference evidence="3 4" key="1">
    <citation type="submission" date="2016-10" db="EMBL/GenBank/DDBJ databases">
        <authorList>
            <person name="de Groot N.N."/>
        </authorList>
    </citation>
    <scope>NUCLEOTIDE SEQUENCE [LARGE SCALE GENOMIC DNA]</scope>
    <source>
        <strain evidence="3 4">DSM 21039</strain>
    </source>
</reference>
<dbReference type="Pfam" id="PF03929">
    <property type="entry name" value="PepSY_TM"/>
    <property type="match status" value="1"/>
</dbReference>
<feature type="transmembrane region" description="Helical" evidence="2">
    <location>
        <begin position="7"/>
        <end position="32"/>
    </location>
</feature>
<dbReference type="STRING" id="573321.SAMN04488505_107218"/>
<evidence type="ECO:0000313" key="3">
    <source>
        <dbReference type="EMBL" id="SEM98251.1"/>
    </source>
</evidence>
<evidence type="ECO:0000256" key="1">
    <source>
        <dbReference type="SAM" id="MobiDB-lite"/>
    </source>
</evidence>